<feature type="domain" description="Immunity protein 52" evidence="1">
    <location>
        <begin position="7"/>
        <end position="223"/>
    </location>
</feature>
<evidence type="ECO:0000259" key="1">
    <source>
        <dbReference type="Pfam" id="PF15579"/>
    </source>
</evidence>
<reference evidence="2 3" key="1">
    <citation type="submission" date="2018-03" db="EMBL/GenBank/DDBJ databases">
        <title>Bacteriophage NCPPB3778 and a type I-E CRISPR drive the evolution of the US Biological Select Agent, Rathayibacter toxicus.</title>
        <authorList>
            <person name="Davis E.W.II."/>
            <person name="Tabima J.F."/>
            <person name="Weisberg A.J."/>
            <person name="Dantas Lopes L."/>
            <person name="Wiseman M.S."/>
            <person name="Wiseman M.S."/>
            <person name="Pupko T."/>
            <person name="Belcher M.S."/>
            <person name="Sechler A.J."/>
            <person name="Tancos M.A."/>
            <person name="Schroeder B.K."/>
            <person name="Murray T.D."/>
            <person name="Luster D.G."/>
            <person name="Schneider W.L."/>
            <person name="Rogers E."/>
            <person name="Andreote F.D."/>
            <person name="Grunwald N.J."/>
            <person name="Putnam M.L."/>
            <person name="Chang J.H."/>
        </authorList>
    </citation>
    <scope>NUCLEOTIDE SEQUENCE [LARGE SCALE GENOMIC DNA]</scope>
    <source>
        <strain evidence="2 3">NCCPB 2253</strain>
    </source>
</reference>
<proteinExistence type="predicted"/>
<dbReference type="Proteomes" id="UP000283946">
    <property type="component" value="Chromosome"/>
</dbReference>
<dbReference type="Pfam" id="PF15579">
    <property type="entry name" value="Imm52"/>
    <property type="match status" value="1"/>
</dbReference>
<dbReference type="KEGG" id="ria:C7V51_06390"/>
<sequence length="247" mass="28342">MTTFEPYLGAFWEPRELTFGQFTIQVRKFLAGLRELHPVFETWYVLGDRMNDEKPLGIDLQHLEELMVERGWDRSAPKHFFTHLDDDGCPTANSTASVGWRFSLVTEPERQQTRDFVYVSIFAGTTSPRLSSSVTLTVGDPASPLLDPVVSGRVFQYMIEFWSPDRALVTEQAYRGAVRNSETKEQLGWLNYRADPSFVEFLPDGVRHEPFNDGILFRIGDGRVLAEDSLEEVQLGKRIQHEILARR</sequence>
<protein>
    <recommendedName>
        <fullName evidence="1">Immunity protein 52 domain-containing protein</fullName>
    </recommendedName>
</protein>
<dbReference type="RefSeq" id="WP_104264449.1">
    <property type="nucleotide sequence ID" value="NZ_CP028130.1"/>
</dbReference>
<name>A0AAD1AC68_9MICO</name>
<evidence type="ECO:0000313" key="2">
    <source>
        <dbReference type="EMBL" id="AZZ55553.1"/>
    </source>
</evidence>
<dbReference type="EMBL" id="CP028130">
    <property type="protein sequence ID" value="AZZ55553.1"/>
    <property type="molecule type" value="Genomic_DNA"/>
</dbReference>
<accession>A0AAD1AC68</accession>
<dbReference type="InterPro" id="IPR028969">
    <property type="entry name" value="Imm52"/>
</dbReference>
<dbReference type="AlphaFoldDB" id="A0AAD1AC68"/>
<gene>
    <name evidence="2" type="ORF">C7V51_06390</name>
</gene>
<evidence type="ECO:0000313" key="3">
    <source>
        <dbReference type="Proteomes" id="UP000283946"/>
    </source>
</evidence>
<organism evidence="2 3">
    <name type="scientific">Rathayibacter iranicus</name>
    <dbReference type="NCBI Taxonomy" id="59737"/>
    <lineage>
        <taxon>Bacteria</taxon>
        <taxon>Bacillati</taxon>
        <taxon>Actinomycetota</taxon>
        <taxon>Actinomycetes</taxon>
        <taxon>Micrococcales</taxon>
        <taxon>Microbacteriaceae</taxon>
        <taxon>Rathayibacter</taxon>
    </lineage>
</organism>